<organism evidence="2 3">
    <name type="scientific">Triplophysa rosa</name>
    <name type="common">Cave loach</name>
    <dbReference type="NCBI Taxonomy" id="992332"/>
    <lineage>
        <taxon>Eukaryota</taxon>
        <taxon>Metazoa</taxon>
        <taxon>Chordata</taxon>
        <taxon>Craniata</taxon>
        <taxon>Vertebrata</taxon>
        <taxon>Euteleostomi</taxon>
        <taxon>Actinopterygii</taxon>
        <taxon>Neopterygii</taxon>
        <taxon>Teleostei</taxon>
        <taxon>Ostariophysi</taxon>
        <taxon>Cypriniformes</taxon>
        <taxon>Nemacheilidae</taxon>
        <taxon>Triplophysa</taxon>
    </lineage>
</organism>
<name>A0A9W7WGT2_TRIRA</name>
<accession>A0A9W7WGT2</accession>
<keyword evidence="3" id="KW-1185">Reference proteome</keyword>
<evidence type="ECO:0000313" key="2">
    <source>
        <dbReference type="EMBL" id="KAI7798570.1"/>
    </source>
</evidence>
<gene>
    <name evidence="2" type="ORF">IRJ41_007405</name>
</gene>
<sequence length="441" mass="47818">MQGLQKTLNDLMLAQQGPGRLGEPKLICHPDELSVAASEDFGRAICSIRSRGLPILPDFVSELHSSWKAPSSSALARTQLGNPLDRAKDFGSPFERDNIRPQGSCMLFCLSTSASSPGQSEDVGSLLEGLLEACLKGAAVMDAGPGGAAEGVSMVPPNEAGHAISSSELTLSSKPREIQATRLAPRWESSRDLVKAVITALAAKAHLQGGFMPHAVERLTRWYQSRDTDPISSETESISLFLQSLLESGLTESTLKERVSELHALSVHPACQRLGDEGSSNSLLPIPHSCPVRRVLPRSNVSRPLVLESFYPPPHTSAEAARMHLLCPVRALRRYINCTKQIRRTNQLYVCFGDLVRGQPVSRQRLAKWMVRLTELAYHSMGMPPPEGVGAHSTRGMAASWELIRGASAAGWTSSLTFAKFYSLDVASTVTAFVLQMAKQE</sequence>
<dbReference type="AlphaFoldDB" id="A0A9W7WGT2"/>
<evidence type="ECO:0000256" key="1">
    <source>
        <dbReference type="SAM" id="MobiDB-lite"/>
    </source>
</evidence>
<dbReference type="PANTHER" id="PTHR35617">
    <property type="entry name" value="PHAGE_INTEGRASE DOMAIN-CONTAINING PROTEIN"/>
    <property type="match status" value="1"/>
</dbReference>
<feature type="region of interest" description="Disordered" evidence="1">
    <location>
        <begin position="150"/>
        <end position="172"/>
    </location>
</feature>
<dbReference type="EMBL" id="JAFHDT010000016">
    <property type="protein sequence ID" value="KAI7798570.1"/>
    <property type="molecule type" value="Genomic_DNA"/>
</dbReference>
<protein>
    <submittedName>
        <fullName evidence="2">Uncharacterized protein</fullName>
    </submittedName>
</protein>
<proteinExistence type="predicted"/>
<dbReference type="PANTHER" id="PTHR35617:SF3">
    <property type="entry name" value="CORE-BINDING (CB) DOMAIN-CONTAINING PROTEIN"/>
    <property type="match status" value="1"/>
</dbReference>
<comment type="caution">
    <text evidence="2">The sequence shown here is derived from an EMBL/GenBank/DDBJ whole genome shotgun (WGS) entry which is preliminary data.</text>
</comment>
<dbReference type="Proteomes" id="UP001059041">
    <property type="component" value="Linkage Group LG16"/>
</dbReference>
<reference evidence="2" key="1">
    <citation type="submission" date="2021-02" db="EMBL/GenBank/DDBJ databases">
        <title>Comparative genomics reveals that relaxation of natural selection precedes convergent phenotypic evolution of cavefish.</title>
        <authorList>
            <person name="Peng Z."/>
        </authorList>
    </citation>
    <scope>NUCLEOTIDE SEQUENCE</scope>
    <source>
        <tissue evidence="2">Muscle</tissue>
    </source>
</reference>
<evidence type="ECO:0000313" key="3">
    <source>
        <dbReference type="Proteomes" id="UP001059041"/>
    </source>
</evidence>